<dbReference type="InterPro" id="IPR011577">
    <property type="entry name" value="Cyt_b561_bac/Ni-Hgenase"/>
</dbReference>
<proteinExistence type="predicted"/>
<protein>
    <recommendedName>
        <fullName evidence="7">Cytochrome b561 bacterial/Ni-hydrogenase domain-containing protein</fullName>
    </recommendedName>
</protein>
<comment type="subcellular location">
    <subcellularLocation>
        <location evidence="1">Cell membrane</location>
        <topology evidence="1">Multi-pass membrane protein</topology>
    </subcellularLocation>
</comment>
<dbReference type="Proteomes" id="UP001376459">
    <property type="component" value="Unassembled WGS sequence"/>
</dbReference>
<evidence type="ECO:0000313" key="8">
    <source>
        <dbReference type="EMBL" id="MEJ8672525.1"/>
    </source>
</evidence>
<dbReference type="Pfam" id="PF01292">
    <property type="entry name" value="Ni_hydr_CYTB"/>
    <property type="match status" value="1"/>
</dbReference>
<evidence type="ECO:0000256" key="3">
    <source>
        <dbReference type="ARBA" id="ARBA00022692"/>
    </source>
</evidence>
<keyword evidence="2" id="KW-1003">Cell membrane</keyword>
<feature type="domain" description="Cytochrome b561 bacterial/Ni-hydrogenase" evidence="7">
    <location>
        <begin position="48"/>
        <end position="130"/>
    </location>
</feature>
<evidence type="ECO:0000256" key="2">
    <source>
        <dbReference type="ARBA" id="ARBA00022475"/>
    </source>
</evidence>
<accession>A0ABU8UUE6</accession>
<name>A0ABU8UUE6_9ACTN</name>
<reference evidence="8 9" key="1">
    <citation type="submission" date="2024-03" db="EMBL/GenBank/DDBJ databases">
        <title>Novel Streptomyces species of biotechnological and ecological value are a feature of Machair soil.</title>
        <authorList>
            <person name="Prole J.R."/>
            <person name="Goodfellow M."/>
            <person name="Allenby N."/>
            <person name="Ward A.C."/>
        </authorList>
    </citation>
    <scope>NUCLEOTIDE SEQUENCE [LARGE SCALE GENOMIC DNA]</scope>
    <source>
        <strain evidence="8 9">MS1.AVA.1</strain>
    </source>
</reference>
<keyword evidence="9" id="KW-1185">Reference proteome</keyword>
<evidence type="ECO:0000256" key="6">
    <source>
        <dbReference type="SAM" id="Phobius"/>
    </source>
</evidence>
<comment type="caution">
    <text evidence="8">The sequence shown here is derived from an EMBL/GenBank/DDBJ whole genome shotgun (WGS) entry which is preliminary data.</text>
</comment>
<keyword evidence="5 6" id="KW-0472">Membrane</keyword>
<dbReference type="EMBL" id="JBBKAK010000001">
    <property type="protein sequence ID" value="MEJ8672525.1"/>
    <property type="molecule type" value="Genomic_DNA"/>
</dbReference>
<feature type="transmembrane region" description="Helical" evidence="6">
    <location>
        <begin position="94"/>
        <end position="116"/>
    </location>
</feature>
<evidence type="ECO:0000259" key="7">
    <source>
        <dbReference type="Pfam" id="PF01292"/>
    </source>
</evidence>
<evidence type="ECO:0000256" key="5">
    <source>
        <dbReference type="ARBA" id="ARBA00023136"/>
    </source>
</evidence>
<dbReference type="SUPFAM" id="SSF81342">
    <property type="entry name" value="Transmembrane di-heme cytochromes"/>
    <property type="match status" value="1"/>
</dbReference>
<keyword evidence="3 6" id="KW-0812">Transmembrane</keyword>
<organism evidence="8 9">
    <name type="scientific">Streptomyces machairae</name>
    <dbReference type="NCBI Taxonomy" id="3134109"/>
    <lineage>
        <taxon>Bacteria</taxon>
        <taxon>Bacillati</taxon>
        <taxon>Actinomycetota</taxon>
        <taxon>Actinomycetes</taxon>
        <taxon>Kitasatosporales</taxon>
        <taxon>Streptomycetaceae</taxon>
        <taxon>Streptomyces</taxon>
    </lineage>
</organism>
<gene>
    <name evidence="8" type="ORF">WKI71_42005</name>
</gene>
<keyword evidence="4 6" id="KW-1133">Transmembrane helix</keyword>
<evidence type="ECO:0000256" key="1">
    <source>
        <dbReference type="ARBA" id="ARBA00004651"/>
    </source>
</evidence>
<evidence type="ECO:0000256" key="4">
    <source>
        <dbReference type="ARBA" id="ARBA00022989"/>
    </source>
</evidence>
<sequence>MAKVGRTATTPSATTRCSRCMSSWAPRRCCSLPPASPAARLAWRPATLLPPWAPTLTARERRLAHGTETTLYAATFAVPVTGLALVLSGDDDLLGVHVAGQIVLYAALAVHVGPVLEHRLINRDRLRGRML</sequence>
<evidence type="ECO:0000313" key="9">
    <source>
        <dbReference type="Proteomes" id="UP001376459"/>
    </source>
</evidence>
<feature type="transmembrane region" description="Helical" evidence="6">
    <location>
        <begin position="69"/>
        <end position="88"/>
    </location>
</feature>
<dbReference type="InterPro" id="IPR016174">
    <property type="entry name" value="Di-haem_cyt_TM"/>
</dbReference>